<keyword evidence="3" id="KW-1185">Reference proteome</keyword>
<accession>A0ABU5ZV66</accession>
<evidence type="ECO:0000313" key="2">
    <source>
        <dbReference type="EMBL" id="MEB3345482.1"/>
    </source>
</evidence>
<dbReference type="InterPro" id="IPR027267">
    <property type="entry name" value="AH/BAR_dom_sf"/>
</dbReference>
<name>A0ABU5ZV66_9FLAO</name>
<dbReference type="Gene3D" id="1.20.1270.60">
    <property type="entry name" value="Arfaptin homology (AH) domain/BAR domain"/>
    <property type="match status" value="1"/>
</dbReference>
<reference evidence="2 3" key="1">
    <citation type="journal article" date="2013" name="Int. J. Syst. Evol. Microbiol.">
        <title>Aquimarina gracilis sp. nov., isolated from the gut microflora of a mussel, Mytilus coruscus, and emended description of Aquimarina spongiae.</title>
        <authorList>
            <person name="Park S.C."/>
            <person name="Choe H.N."/>
            <person name="Baik K.S."/>
            <person name="Seong C.N."/>
        </authorList>
    </citation>
    <scope>NUCLEOTIDE SEQUENCE [LARGE SCALE GENOMIC DNA]</scope>
    <source>
        <strain evidence="2 3">PSC32</strain>
    </source>
</reference>
<feature type="coiled-coil region" evidence="1">
    <location>
        <begin position="792"/>
        <end position="927"/>
    </location>
</feature>
<gene>
    <name evidence="2" type="ORF">U6A24_08435</name>
</gene>
<evidence type="ECO:0000256" key="1">
    <source>
        <dbReference type="SAM" id="Coils"/>
    </source>
</evidence>
<organism evidence="2 3">
    <name type="scientific">Aquimarina gracilis</name>
    <dbReference type="NCBI Taxonomy" id="874422"/>
    <lineage>
        <taxon>Bacteria</taxon>
        <taxon>Pseudomonadati</taxon>
        <taxon>Bacteroidota</taxon>
        <taxon>Flavobacteriia</taxon>
        <taxon>Flavobacteriales</taxon>
        <taxon>Flavobacteriaceae</taxon>
        <taxon>Aquimarina</taxon>
    </lineage>
</organism>
<proteinExistence type="predicted"/>
<protein>
    <submittedName>
        <fullName evidence="2">Uncharacterized protein</fullName>
    </submittedName>
</protein>
<keyword evidence="1" id="KW-0175">Coiled coil</keyword>
<evidence type="ECO:0000313" key="3">
    <source>
        <dbReference type="Proteomes" id="UP001327027"/>
    </source>
</evidence>
<dbReference type="RefSeq" id="WP_324179507.1">
    <property type="nucleotide sequence ID" value="NZ_BAABAW010000007.1"/>
</dbReference>
<comment type="caution">
    <text evidence="2">The sequence shown here is derived from an EMBL/GenBank/DDBJ whole genome shotgun (WGS) entry which is preliminary data.</text>
</comment>
<dbReference type="Proteomes" id="UP001327027">
    <property type="component" value="Unassembled WGS sequence"/>
</dbReference>
<dbReference type="EMBL" id="JAYKLX010000003">
    <property type="protein sequence ID" value="MEB3345482.1"/>
    <property type="molecule type" value="Genomic_DNA"/>
</dbReference>
<sequence>MLTTIQSSPVIKDNFKFSDLFKDFNCTNVDEFVFDGVTLKISEDASASGLKNKISFKGKLTMEGTLSIFKDYLNSDDYIEITGTIISSCKDLTQKITPQNATFKSVLQFHKEIFQGVTLTQAWIQLDLTKKDKNWVIVPKIAGDFDINDLTDKDEGKLTAELTEENKTLILNATAKNLKGAFGIQELFLENVTVNGKIGETKSLNIASQFVVGNTTFDFGGVVTPEATGVIAKVDDFNLDELNNIFIKIAPGGLTLPEFTIDFKNTSIALATADCKIDTTDVKMGLTVMTNATAHGHTFDTQAEISCMGVVFYGALGNLTLGPVKINKTALDFQIYKKSTQKPAKFEISGEAVIEGVTVDCGIYFEKYTDWTTVLYADLVANSFKMSHVFPETQGSFVDELSFSKVGFIYASASCVTKNEGLNYSVQEGLQLMGVLEEIPGLSSLTGEKHVGLILTAHFGAATNIGIEIPDTRLHLGHSVECDPFKIQINITPQPSLMLVFGIEVDVPKQTTPLHFDMALSVGAIEAKGSVTMKNYWVNPFGIHGVKIGPALALQIGIIYEQFVATGIPSEFGIAGGLEIADTVIDMAVSISENPMEEILMGKLEELNPSQLIEFAANLTHINIPDVPDFFELKELELYCAPAGGSIGTITYKPGFSFSGDLVIAGKKIAMYTRVSDTGIEGVGHIDNLNFGPLKIGGEKGKDASVDLVLTTSKQSLLIDGSISFLGAKEGVYVDISNQGIAFTFEQNFFGALTYKIEGESIGTITKPETLDFKLSGEMDNNISAYLKNEVAARLDTALKNAEAGIDKAEADVDKTQKAYDAKFVPAQKALTKAQKDADVYLKKLTDNLNKEREKYVKDLEKAQKDVKKAKGTYDNALKKAQNDVTTAQKEYNAGMKKAQSDLDVAQREYNNGIKTAQKAVNDAERKYNNSIGAAQRAVDSASRKCNKLKKHHYNYGTTLAAYGIAKGVLAAAKKFLDGAKYGVDYTAFQSARAALQTAKTGVNYTAFESAKAAVQAAKTGVNYTAFEAAKKTLESVRYGSDYTVWQGALKSLSAVKVSGEQAITQASNAINTIGRSAAYLAFEAAKKELEIIQKSTEAVAFESAKAILEGAKLGAKGVLKLSEYIAKHAGDIIDIKKIKISGSLKEIEKGNLFDAQLDVALLGKDYHWNIDFNVKDVVKFIEALFNKALDELKTLPV</sequence>